<dbReference type="EMBL" id="BNCO01000014">
    <property type="protein sequence ID" value="GIL53072.1"/>
    <property type="molecule type" value="Genomic_DNA"/>
</dbReference>
<feature type="region of interest" description="Disordered" evidence="2">
    <location>
        <begin position="333"/>
        <end position="353"/>
    </location>
</feature>
<comment type="similarity">
    <text evidence="1">Belongs to the STXBP/unc-18/SEC1 family.</text>
</comment>
<gene>
    <name evidence="3" type="ORF">Vafri_8761</name>
</gene>
<sequence>MFEVIQAPVLDLAESIQGSLLYLDAGAGEIARTTLGLPFLFGLGVSHVCLLETASTEDAAFPLLATGCLPTKLTIFTTQLLTDAHQQILRAVLAHPALISVSVYSSVSEHAHACQAASELGVEAYREYAELLQEEVRRARAAGLATASSSAGGGSGVPRSPLLGVRVAFLPLLACCLDPGLIVLPAASSAARRAVMGGVAAGFAPLEAGAGDAAVQGEGASGALSLTAHGLLALAAAMGAPRPEPYAIGPVSSAMAAELASLPSVSVSASVAAGSLSGATTAASSGGPTSSSSSLAIILVDRALDLASPCTHTDHPWDLLLTAAAARQAKTAAAATSAGGAPPPRRGVGGGNGGGNGGLQAIWRPLDLRVALPAPADAVPLDVPWPPVDKKTVTAVTDLLPYGQLSYDSYGVDLLDPTDRTAIARVEAVAGRSRRDGLAALRRGLKEALRTEKLTPAVRSKAGVVQAPELQGLSEPLVAASGSCGSHRGLAALGLAIADAMTSPAAAEWEAAAGLERSVLAALSGSGGGDGADGIGGCEAAVQVLLDALAAANSGRGLLHVGLVLDVLPAVFSAAADSHVAAAAAATPSSSSAATVGGGGRHPFTPQHLTALRDALESAILACTAPQEALGGRLPADLVSELTARAAAAGSREEQGATVLATVAAGKEAVWRRRLSAVMDSIFAGLRYAAVARESLKNFKKVTHADVFAENHGTLSPLLRQVVRKVLQRAEVSDWQQQPSSAVGGGGLVRGLLGGLMGASRALVGRAGGQAAAGGQLPADCGTVLVFVVGGISAAEVREVRAELDEHVGPGKPRVLLGATSLLLPQDVVLQLAGGPLPQQR</sequence>
<reference evidence="3" key="1">
    <citation type="journal article" date="2021" name="Proc. Natl. Acad. Sci. U.S.A.">
        <title>Three genomes in the algal genus Volvox reveal the fate of a haploid sex-determining region after a transition to homothallism.</title>
        <authorList>
            <person name="Yamamoto K."/>
            <person name="Hamaji T."/>
            <person name="Kawai-Toyooka H."/>
            <person name="Matsuzaki R."/>
            <person name="Takahashi F."/>
            <person name="Nishimura Y."/>
            <person name="Kawachi M."/>
            <person name="Noguchi H."/>
            <person name="Minakuchi Y."/>
            <person name="Umen J.G."/>
            <person name="Toyoda A."/>
            <person name="Nozaki H."/>
        </authorList>
    </citation>
    <scope>NUCLEOTIDE SEQUENCE</scope>
    <source>
        <strain evidence="3">NIES-3780</strain>
    </source>
</reference>
<accession>A0A8J4B3N7</accession>
<dbReference type="AlphaFoldDB" id="A0A8J4B3N7"/>
<proteinExistence type="inferred from homology"/>
<organism evidence="3 4">
    <name type="scientific">Volvox africanus</name>
    <dbReference type="NCBI Taxonomy" id="51714"/>
    <lineage>
        <taxon>Eukaryota</taxon>
        <taxon>Viridiplantae</taxon>
        <taxon>Chlorophyta</taxon>
        <taxon>core chlorophytes</taxon>
        <taxon>Chlorophyceae</taxon>
        <taxon>CS clade</taxon>
        <taxon>Chlamydomonadales</taxon>
        <taxon>Volvocaceae</taxon>
        <taxon>Volvox</taxon>
    </lineage>
</organism>
<evidence type="ECO:0000313" key="4">
    <source>
        <dbReference type="Proteomes" id="UP000747399"/>
    </source>
</evidence>
<protein>
    <recommendedName>
        <fullName evidence="5">Sec1-like protein</fullName>
    </recommendedName>
</protein>
<dbReference type="SUPFAM" id="SSF56815">
    <property type="entry name" value="Sec1/munc18-like (SM) proteins"/>
    <property type="match status" value="1"/>
</dbReference>
<dbReference type="PANTHER" id="PTHR11679">
    <property type="entry name" value="VESICLE PROTEIN SORTING-ASSOCIATED"/>
    <property type="match status" value="1"/>
</dbReference>
<dbReference type="InterPro" id="IPR036045">
    <property type="entry name" value="Sec1-like_sf"/>
</dbReference>
<evidence type="ECO:0000313" key="3">
    <source>
        <dbReference type="EMBL" id="GIL53072.1"/>
    </source>
</evidence>
<dbReference type="InterPro" id="IPR001619">
    <property type="entry name" value="Sec1-like"/>
</dbReference>
<evidence type="ECO:0000256" key="2">
    <source>
        <dbReference type="SAM" id="MobiDB-lite"/>
    </source>
</evidence>
<evidence type="ECO:0000256" key="1">
    <source>
        <dbReference type="ARBA" id="ARBA00009884"/>
    </source>
</evidence>
<comment type="caution">
    <text evidence="3">The sequence shown here is derived from an EMBL/GenBank/DDBJ whole genome shotgun (WGS) entry which is preliminary data.</text>
</comment>
<dbReference type="Proteomes" id="UP000747399">
    <property type="component" value="Unassembled WGS sequence"/>
</dbReference>
<name>A0A8J4B3N7_9CHLO</name>
<keyword evidence="4" id="KW-1185">Reference proteome</keyword>
<evidence type="ECO:0008006" key="5">
    <source>
        <dbReference type="Google" id="ProtNLM"/>
    </source>
</evidence>
<dbReference type="GO" id="GO:0016192">
    <property type="term" value="P:vesicle-mediated transport"/>
    <property type="evidence" value="ECO:0007669"/>
    <property type="project" value="InterPro"/>
</dbReference>